<accession>A0A9X2J506</accession>
<dbReference type="PROSITE" id="PS51257">
    <property type="entry name" value="PROKAR_LIPOPROTEIN"/>
    <property type="match status" value="1"/>
</dbReference>
<protein>
    <submittedName>
        <fullName evidence="3">DUF3617 domain-containing protein</fullName>
    </submittedName>
</protein>
<comment type="caution">
    <text evidence="3">The sequence shown here is derived from an EMBL/GenBank/DDBJ whole genome shotgun (WGS) entry which is preliminary data.</text>
</comment>
<dbReference type="InterPro" id="IPR022061">
    <property type="entry name" value="DUF3617"/>
</dbReference>
<dbReference type="Proteomes" id="UP001155128">
    <property type="component" value="Unassembled WGS sequence"/>
</dbReference>
<keyword evidence="4" id="KW-1185">Reference proteome</keyword>
<dbReference type="RefSeq" id="WP_252114099.1">
    <property type="nucleotide sequence ID" value="NZ_JAMSHT010000001.1"/>
</dbReference>
<dbReference type="EMBL" id="JAMSHT010000001">
    <property type="protein sequence ID" value="MCM8557757.1"/>
    <property type="molecule type" value="Genomic_DNA"/>
</dbReference>
<proteinExistence type="predicted"/>
<dbReference type="AlphaFoldDB" id="A0A9X2J506"/>
<name>A0A9X2J506_9SPHN</name>
<reference evidence="3" key="1">
    <citation type="submission" date="2022-06" db="EMBL/GenBank/DDBJ databases">
        <title>Sphingomicrobium sedimins sp. nov., a marine bacterium isolated from tidal flat.</title>
        <authorList>
            <person name="Kim C.-H."/>
            <person name="Yoo Y."/>
            <person name="Kim J.-J."/>
        </authorList>
    </citation>
    <scope>NUCLEOTIDE SEQUENCE</scope>
    <source>
        <strain evidence="3">GRR-S6-50</strain>
    </source>
</reference>
<gene>
    <name evidence="3" type="ORF">NDO55_07985</name>
</gene>
<feature type="region of interest" description="Disordered" evidence="1">
    <location>
        <begin position="20"/>
        <end position="45"/>
    </location>
</feature>
<keyword evidence="2" id="KW-0732">Signal</keyword>
<sequence>MKRMILVTAGCAMLMACGSSGDAGDSADTDSAATAEAESDSVLDVLAEGDKPQAGRWEVETEIIEAQIPGVPENMRDMVVNSMGMNNSFAYCMTPEQAEQDPDQVWKESNGDCEFESFERNGGQVEAVAVCNSGGAEMRMTMSGTQGRNSYSARNEMEMSTPEGDGKLVVEVEGRRTGDCDGTEVG</sequence>
<feature type="region of interest" description="Disordered" evidence="1">
    <location>
        <begin position="142"/>
        <end position="167"/>
    </location>
</feature>
<feature type="compositionally biased region" description="Polar residues" evidence="1">
    <location>
        <begin position="142"/>
        <end position="153"/>
    </location>
</feature>
<feature type="compositionally biased region" description="Low complexity" evidence="1">
    <location>
        <begin position="20"/>
        <end position="36"/>
    </location>
</feature>
<evidence type="ECO:0000256" key="1">
    <source>
        <dbReference type="SAM" id="MobiDB-lite"/>
    </source>
</evidence>
<organism evidence="3 4">
    <name type="scientific">Sphingomicrobium sediminis</name>
    <dbReference type="NCBI Taxonomy" id="2950949"/>
    <lineage>
        <taxon>Bacteria</taxon>
        <taxon>Pseudomonadati</taxon>
        <taxon>Pseudomonadota</taxon>
        <taxon>Alphaproteobacteria</taxon>
        <taxon>Sphingomonadales</taxon>
        <taxon>Sphingomonadaceae</taxon>
        <taxon>Sphingomicrobium</taxon>
    </lineage>
</organism>
<evidence type="ECO:0000313" key="3">
    <source>
        <dbReference type="EMBL" id="MCM8557757.1"/>
    </source>
</evidence>
<dbReference type="Pfam" id="PF12276">
    <property type="entry name" value="DUF3617"/>
    <property type="match status" value="1"/>
</dbReference>
<evidence type="ECO:0000313" key="4">
    <source>
        <dbReference type="Proteomes" id="UP001155128"/>
    </source>
</evidence>
<feature type="chain" id="PRO_5040772340" evidence="2">
    <location>
        <begin position="24"/>
        <end position="186"/>
    </location>
</feature>
<evidence type="ECO:0000256" key="2">
    <source>
        <dbReference type="SAM" id="SignalP"/>
    </source>
</evidence>
<feature type="signal peptide" evidence="2">
    <location>
        <begin position="1"/>
        <end position="23"/>
    </location>
</feature>